<organism evidence="2 3">
    <name type="scientific">Paenimyroides viscosum</name>
    <dbReference type="NCBI Taxonomy" id="2488729"/>
    <lineage>
        <taxon>Bacteria</taxon>
        <taxon>Pseudomonadati</taxon>
        <taxon>Bacteroidota</taxon>
        <taxon>Flavobacteriia</taxon>
        <taxon>Flavobacteriales</taxon>
        <taxon>Flavobacteriaceae</taxon>
        <taxon>Paenimyroides</taxon>
    </lineage>
</organism>
<accession>A0A3P1ATP2</accession>
<name>A0A3P1ATP2_9FLAO</name>
<dbReference type="OrthoDB" id="826619at2"/>
<protein>
    <submittedName>
        <fullName evidence="2">DUF1573 domain-containing protein</fullName>
    </submittedName>
</protein>
<evidence type="ECO:0000313" key="3">
    <source>
        <dbReference type="Proteomes" id="UP000268372"/>
    </source>
</evidence>
<gene>
    <name evidence="2" type="ORF">EG242_11620</name>
</gene>
<dbReference type="AlphaFoldDB" id="A0A3P1ATP2"/>
<keyword evidence="3" id="KW-1185">Reference proteome</keyword>
<keyword evidence="1" id="KW-0732">Signal</keyword>
<comment type="caution">
    <text evidence="2">The sequence shown here is derived from an EMBL/GenBank/DDBJ whole genome shotgun (WGS) entry which is preliminary data.</text>
</comment>
<dbReference type="InterPro" id="IPR013783">
    <property type="entry name" value="Ig-like_fold"/>
</dbReference>
<dbReference type="Pfam" id="PF07610">
    <property type="entry name" value="DUF1573"/>
    <property type="match status" value="1"/>
</dbReference>
<dbReference type="PANTHER" id="PTHR37833">
    <property type="entry name" value="LIPOPROTEIN-RELATED"/>
    <property type="match status" value="1"/>
</dbReference>
<proteinExistence type="predicted"/>
<dbReference type="Gene3D" id="2.60.40.10">
    <property type="entry name" value="Immunoglobulins"/>
    <property type="match status" value="1"/>
</dbReference>
<evidence type="ECO:0000313" key="2">
    <source>
        <dbReference type="EMBL" id="RRA92255.1"/>
    </source>
</evidence>
<feature type="signal peptide" evidence="1">
    <location>
        <begin position="1"/>
        <end position="21"/>
    </location>
</feature>
<dbReference type="InterPro" id="IPR011467">
    <property type="entry name" value="DUF1573"/>
</dbReference>
<dbReference type="RefSeq" id="WP_124900039.1">
    <property type="nucleotide sequence ID" value="NZ_RQTJ01000030.1"/>
</dbReference>
<evidence type="ECO:0000256" key="1">
    <source>
        <dbReference type="SAM" id="SignalP"/>
    </source>
</evidence>
<dbReference type="Proteomes" id="UP000268372">
    <property type="component" value="Unassembled WGS sequence"/>
</dbReference>
<dbReference type="PANTHER" id="PTHR37833:SF1">
    <property type="entry name" value="SIGNAL PEPTIDE PROTEIN"/>
    <property type="match status" value="1"/>
</dbReference>
<sequence>MKKFLGIVAMTLVGAASYAQTGPKIEFKAENNTIDYGTVVKGVDTGVRTFEFTNTGDAPLLITNARSSCGCTVPQPPKEPIMPGGSDKIEVRYNMNPGTISRTITVETNATNVENGTVQLYIKGKVVES</sequence>
<reference evidence="2 3" key="1">
    <citation type="submission" date="2018-11" db="EMBL/GenBank/DDBJ databases">
        <title>Flavobacterium sp. nov., YIM 102796 draft genome.</title>
        <authorList>
            <person name="Li G."/>
            <person name="Jiang Y."/>
        </authorList>
    </citation>
    <scope>NUCLEOTIDE SEQUENCE [LARGE SCALE GENOMIC DNA]</scope>
    <source>
        <strain evidence="2 3">YIM 102796</strain>
    </source>
</reference>
<feature type="chain" id="PRO_5018103569" evidence="1">
    <location>
        <begin position="22"/>
        <end position="129"/>
    </location>
</feature>
<dbReference type="EMBL" id="RQTJ01000030">
    <property type="protein sequence ID" value="RRA92255.1"/>
    <property type="molecule type" value="Genomic_DNA"/>
</dbReference>